<evidence type="ECO:0000259" key="2">
    <source>
        <dbReference type="PROSITE" id="PS50948"/>
    </source>
</evidence>
<reference evidence="4" key="3">
    <citation type="submission" date="2015-06" db="UniProtKB">
        <authorList>
            <consortium name="EnsemblMetazoa"/>
        </authorList>
    </citation>
    <scope>IDENTIFICATION</scope>
</reference>
<proteinExistence type="predicted"/>
<dbReference type="CDD" id="cd00037">
    <property type="entry name" value="CLECT"/>
    <property type="match status" value="1"/>
</dbReference>
<feature type="domain" description="C-type lectin" evidence="1">
    <location>
        <begin position="410"/>
        <end position="512"/>
    </location>
</feature>
<keyword evidence="5" id="KW-1185">Reference proteome</keyword>
<dbReference type="OrthoDB" id="441660at2759"/>
<dbReference type="AlphaFoldDB" id="R7U5C7"/>
<dbReference type="InterPro" id="IPR016187">
    <property type="entry name" value="CTDL_fold"/>
</dbReference>
<reference evidence="5" key="1">
    <citation type="submission" date="2012-12" db="EMBL/GenBank/DDBJ databases">
        <authorList>
            <person name="Hellsten U."/>
            <person name="Grimwood J."/>
            <person name="Chapman J.A."/>
            <person name="Shapiro H."/>
            <person name="Aerts A."/>
            <person name="Otillar R.P."/>
            <person name="Terry A.Y."/>
            <person name="Boore J.L."/>
            <person name="Simakov O."/>
            <person name="Marletaz F."/>
            <person name="Cho S.-J."/>
            <person name="Edsinger-Gonzales E."/>
            <person name="Havlak P."/>
            <person name="Kuo D.-H."/>
            <person name="Larsson T."/>
            <person name="Lv J."/>
            <person name="Arendt D."/>
            <person name="Savage R."/>
            <person name="Osoegawa K."/>
            <person name="de Jong P."/>
            <person name="Lindberg D.R."/>
            <person name="Seaver E.C."/>
            <person name="Weisblat D.A."/>
            <person name="Putnam N.H."/>
            <person name="Grigoriev I.V."/>
            <person name="Rokhsar D.S."/>
        </authorList>
    </citation>
    <scope>NUCLEOTIDE SEQUENCE</scope>
    <source>
        <strain evidence="5">I ESC-2004</strain>
    </source>
</reference>
<dbReference type="InterPro" id="IPR003609">
    <property type="entry name" value="Pan_app"/>
</dbReference>
<dbReference type="SUPFAM" id="SSF56436">
    <property type="entry name" value="C-type lectin-like"/>
    <property type="match status" value="3"/>
</dbReference>
<dbReference type="InterPro" id="IPR016186">
    <property type="entry name" value="C-type_lectin-like/link_sf"/>
</dbReference>
<protein>
    <recommendedName>
        <fullName evidence="6">C-type lectin domain-containing protein</fullName>
    </recommendedName>
</protein>
<feature type="domain" description="Apple" evidence="2">
    <location>
        <begin position="302"/>
        <end position="395"/>
    </location>
</feature>
<accession>R7U5C7</accession>
<evidence type="ECO:0000313" key="3">
    <source>
        <dbReference type="EMBL" id="ELT98325.1"/>
    </source>
</evidence>
<sequence>MWQEGTYRWRDGTLLNETVNLFANGQGTKAPAGTTGNKDCTQLEKKQIWSHRPCWDKSTKGYICEREPEGEWQDVTQCSFGGGSSIISGGKCMFLVKGAGNYFKSTLKCRSAHPQADLTKVDSWEDFNAVINLMNENSIGTFGTVWLGATRMFPIGGWVNMDGTAVKKGWYDGNHWLRYTNKYVVASRTKWLMKLWQYSLVAGAICSYDLAYTAKPTVNLMASMIGREYKNGESVDDLFGHSMQTCVDHCCALGSDQCKAVNYYMELSECWVVATDDYGSFVDTTDATQEIVHFSRLTGPHCTPKFDDNFRFSILENTERRIETDIPDVEALTADDTGKESCKSKCKENDACGAATFYANGTCAIYEDDFDRLNEGSESPYGSKSGATTFRRNGCRPCATTQCPKSFQPIGDHCYKVVARAGANRFDGAAGCSAGTASAVLAKIREPLSSYAPLWVDAGLTFGTDVVWISLTDVQMEGKWRWSDGSVQTGYSASTALSPKWGAGYAAKGYMCETTKTTDTL</sequence>
<name>R7U5C7_CAPTE</name>
<dbReference type="PROSITE" id="PS50041">
    <property type="entry name" value="C_TYPE_LECTIN_2"/>
    <property type="match status" value="1"/>
</dbReference>
<dbReference type="Proteomes" id="UP000014760">
    <property type="component" value="Unassembled WGS sequence"/>
</dbReference>
<dbReference type="EMBL" id="AMQN01010523">
    <property type="status" value="NOT_ANNOTATED_CDS"/>
    <property type="molecule type" value="Genomic_DNA"/>
</dbReference>
<dbReference type="EMBL" id="KB308048">
    <property type="protein sequence ID" value="ELT98325.1"/>
    <property type="molecule type" value="Genomic_DNA"/>
</dbReference>
<dbReference type="PANTHER" id="PTHR22801:SF63">
    <property type="entry name" value="C-TYPE LECTIN DOMAIN-CONTAINING PROTEIN"/>
    <property type="match status" value="1"/>
</dbReference>
<dbReference type="SMART" id="SM00034">
    <property type="entry name" value="CLECT"/>
    <property type="match status" value="2"/>
</dbReference>
<dbReference type="InterPro" id="IPR001304">
    <property type="entry name" value="C-type_lectin-like"/>
</dbReference>
<evidence type="ECO:0000259" key="1">
    <source>
        <dbReference type="PROSITE" id="PS50041"/>
    </source>
</evidence>
<dbReference type="HOGENOM" id="CLU_523010_0_0_1"/>
<dbReference type="EMBL" id="AMQN01010522">
    <property type="status" value="NOT_ANNOTATED_CDS"/>
    <property type="molecule type" value="Genomic_DNA"/>
</dbReference>
<reference evidence="3 5" key="2">
    <citation type="journal article" date="2013" name="Nature">
        <title>Insights into bilaterian evolution from three spiralian genomes.</title>
        <authorList>
            <person name="Simakov O."/>
            <person name="Marletaz F."/>
            <person name="Cho S.J."/>
            <person name="Edsinger-Gonzales E."/>
            <person name="Havlak P."/>
            <person name="Hellsten U."/>
            <person name="Kuo D.H."/>
            <person name="Larsson T."/>
            <person name="Lv J."/>
            <person name="Arendt D."/>
            <person name="Savage R."/>
            <person name="Osoegawa K."/>
            <person name="de Jong P."/>
            <person name="Grimwood J."/>
            <person name="Chapman J.A."/>
            <person name="Shapiro H."/>
            <person name="Aerts A."/>
            <person name="Otillar R.P."/>
            <person name="Terry A.Y."/>
            <person name="Boore J.L."/>
            <person name="Grigoriev I.V."/>
            <person name="Lindberg D.R."/>
            <person name="Seaver E.C."/>
            <person name="Weisblat D.A."/>
            <person name="Putnam N.H."/>
            <person name="Rokhsar D.S."/>
        </authorList>
    </citation>
    <scope>NUCLEOTIDE SEQUENCE</scope>
    <source>
        <strain evidence="3 5">I ESC-2004</strain>
    </source>
</reference>
<evidence type="ECO:0000313" key="5">
    <source>
        <dbReference type="Proteomes" id="UP000014760"/>
    </source>
</evidence>
<dbReference type="PANTHER" id="PTHR22801">
    <property type="entry name" value="LITHOSTATHINE"/>
    <property type="match status" value="1"/>
</dbReference>
<dbReference type="PROSITE" id="PS50948">
    <property type="entry name" value="PAN"/>
    <property type="match status" value="1"/>
</dbReference>
<evidence type="ECO:0008006" key="6">
    <source>
        <dbReference type="Google" id="ProtNLM"/>
    </source>
</evidence>
<organism evidence="3">
    <name type="scientific">Capitella teleta</name>
    <name type="common">Polychaete worm</name>
    <dbReference type="NCBI Taxonomy" id="283909"/>
    <lineage>
        <taxon>Eukaryota</taxon>
        <taxon>Metazoa</taxon>
        <taxon>Spiralia</taxon>
        <taxon>Lophotrochozoa</taxon>
        <taxon>Annelida</taxon>
        <taxon>Polychaeta</taxon>
        <taxon>Sedentaria</taxon>
        <taxon>Scolecida</taxon>
        <taxon>Capitellidae</taxon>
        <taxon>Capitella</taxon>
    </lineage>
</organism>
<evidence type="ECO:0000313" key="4">
    <source>
        <dbReference type="EnsemblMetazoa" id="CapteP186485"/>
    </source>
</evidence>
<dbReference type="EnsemblMetazoa" id="CapteT186485">
    <property type="protein sequence ID" value="CapteP186485"/>
    <property type="gene ID" value="CapteG186485"/>
</dbReference>
<gene>
    <name evidence="3" type="ORF">CAPTEDRAFT_186485</name>
</gene>
<dbReference type="InterPro" id="IPR050801">
    <property type="entry name" value="Ca-Dep_Lectins_ImmuneDev"/>
</dbReference>
<dbReference type="Gene3D" id="3.10.100.10">
    <property type="entry name" value="Mannose-Binding Protein A, subunit A"/>
    <property type="match status" value="3"/>
</dbReference>